<dbReference type="SMART" id="SM01411">
    <property type="entry name" value="Ephrin_rec_like"/>
    <property type="match status" value="6"/>
</dbReference>
<dbReference type="GeneID" id="100369241"/>
<dbReference type="InterPro" id="IPR009030">
    <property type="entry name" value="Growth_fac_rcpt_cys_sf"/>
</dbReference>
<evidence type="ECO:0000256" key="2">
    <source>
        <dbReference type="SAM" id="MobiDB-lite"/>
    </source>
</evidence>
<feature type="compositionally biased region" description="Basic and acidic residues" evidence="2">
    <location>
        <begin position="690"/>
        <end position="705"/>
    </location>
</feature>
<feature type="region of interest" description="Disordered" evidence="2">
    <location>
        <begin position="1205"/>
        <end position="1225"/>
    </location>
</feature>
<dbReference type="PANTHER" id="PTHR47236">
    <property type="entry name" value="GENE, 32742-RELATED-RELATED"/>
    <property type="match status" value="1"/>
</dbReference>
<dbReference type="Gene3D" id="2.10.50.10">
    <property type="entry name" value="Tumor Necrosis Factor Receptor, subunit A, domain 2"/>
    <property type="match status" value="3"/>
</dbReference>
<feature type="region of interest" description="Disordered" evidence="2">
    <location>
        <begin position="685"/>
        <end position="707"/>
    </location>
</feature>
<sequence>MFADQYPCPGGTYNNFTGQVSDASCELCPPGLFCESSGLSYPSGLCDEGYYCKGGSDMYRPFDIGFAAPLPTPTSYVYPNDTCHPLYDCVCPDFSLSVGGLCPSGYYCPTGSDEPEPCIPGMYCQTAGLAFPTGYCYAGYYCNHTSDTPDQHDCPPGHYCPVGTDIPFPCPSGTYTGSYLNIDVIDCVNCTAGKYCEAIASPYDLLCPPGHYCPIGSWEPLLCPNGTFQPQSGQSECGECPAGFFCDPTNGTAAVPCPQGYYCPPGTAIGEAKPCPAGSYGDGTYLWNVDNCTDCTAGFYCETPALTTPTDECFAGYYCTGGAASPTPAGHLVDYTDNSTFTGNDICPRGYYCMNGTAYPEPCPIGTFSINTKVTQAEDCEECRPGHYCNLQGFVRVDDAPLCDAGYLLEAHARELEELEDRLDSERARQQLALRDKLLERKKRMLADQKRKQEVEMAQELLAQKKELADVRSKLVKDAEHKAITEGIQEQGTENTETVVKAVLDKRHAQEMSDLDAQFAAERQVAVEAKLAKLHDKYDAERDKMLHRHDEEMNKLLQQNLTPEQMQQKKAELLNKQQIELAELEKRLAEERRHQEQEALQDWELRYARAKLDLKEKHYQEYAEALRKFLSDKSNVSAEEAMKAAQQLEDVKRRLERERKENEDRLKRESEEFERREKRKFDESISAYEKQLDAESRKEKERTERSVAALNKRKEELLQEKQQKMKEQLENLKGQGATQEEQDRIMEEHQKDIAKLTNKMDADRLRMQSGLQERLRKKREEKIKSQQSKSKEEMSENMKEHKEKRHMEESRIKTNEILTLREMVDLDHFGHQVSEMPQSAPYREPAVDTSALTEQSGEMPSSYTMAAPLSDAEITALLMASPLYKKLEEIKELMSKGVKPPKAVSDGDHFLDNRDAQWGNDGKLVPVDLNKLSGRNLVVYKFGCFVIELLAVHCQHKPVTLLLAEKIPANEEISANAYRNSYHYDHSNRILYMRLARLDFVGEFLLVLAHSLAHIHTGDMRDDTQPEFSREFHKSLSVLCHDLFFARYRRSSSLLSLKSASKAEQSKEEQDSRMMLEMLFGDSHLDADQRNMVDELMDVKLLRDTNNEGVHFDKDNMDERLTKYSKFTVNSQLRGFLGRSEDKIGLARQHGMSDKVDERLKELTGTAPATRVLPKHSTKSPLLAKLPAELSGTALWQKATQDALAKESKTGKSTGSTETETEELQDTVDQLTADFSNHSSKLIETKDKVNNLQQQLHSQSESMNSGTLSPDARTKQASLVKETTKRLLEAQEDVVALTMKKDKTLDRLKQAENDLEKKQDQLKNKK</sequence>
<dbReference type="RefSeq" id="XP_002738967.1">
    <property type="nucleotide sequence ID" value="XM_002738921.2"/>
</dbReference>
<name>A0ABM0GWM8_SACKO</name>
<dbReference type="PANTHER" id="PTHR47236:SF4">
    <property type="entry name" value="GENE 9195-RELATED"/>
    <property type="match status" value="1"/>
</dbReference>
<reference evidence="4" key="1">
    <citation type="submission" date="2025-08" db="UniProtKB">
        <authorList>
            <consortium name="RefSeq"/>
        </authorList>
    </citation>
    <scope>IDENTIFICATION</scope>
    <source>
        <tissue evidence="4">Testes</tissue>
    </source>
</reference>
<feature type="coiled-coil region" evidence="1">
    <location>
        <begin position="409"/>
        <end position="436"/>
    </location>
</feature>
<feature type="compositionally biased region" description="Basic and acidic residues" evidence="2">
    <location>
        <begin position="778"/>
        <end position="809"/>
    </location>
</feature>
<protein>
    <submittedName>
        <fullName evidence="4">Uncharacterized protein LOC100369241</fullName>
    </submittedName>
</protein>
<feature type="compositionally biased region" description="Polar residues" evidence="2">
    <location>
        <begin position="1254"/>
        <end position="1268"/>
    </location>
</feature>
<dbReference type="Proteomes" id="UP000694865">
    <property type="component" value="Unplaced"/>
</dbReference>
<feature type="coiled-coil region" evidence="1">
    <location>
        <begin position="567"/>
        <end position="613"/>
    </location>
</feature>
<keyword evidence="1" id="KW-0175">Coiled coil</keyword>
<dbReference type="SUPFAM" id="SSF57184">
    <property type="entry name" value="Growth factor receptor domain"/>
    <property type="match status" value="2"/>
</dbReference>
<proteinExistence type="predicted"/>
<evidence type="ECO:0000313" key="3">
    <source>
        <dbReference type="Proteomes" id="UP000694865"/>
    </source>
</evidence>
<feature type="region of interest" description="Disordered" evidence="2">
    <location>
        <begin position="770"/>
        <end position="809"/>
    </location>
</feature>
<organism evidence="3 4">
    <name type="scientific">Saccoglossus kowalevskii</name>
    <name type="common">Acorn worm</name>
    <dbReference type="NCBI Taxonomy" id="10224"/>
    <lineage>
        <taxon>Eukaryota</taxon>
        <taxon>Metazoa</taxon>
        <taxon>Hemichordata</taxon>
        <taxon>Enteropneusta</taxon>
        <taxon>Harrimaniidae</taxon>
        <taxon>Saccoglossus</taxon>
    </lineage>
</organism>
<accession>A0ABM0GWM8</accession>
<gene>
    <name evidence="4" type="primary">LOC100369241</name>
</gene>
<evidence type="ECO:0000256" key="1">
    <source>
        <dbReference type="SAM" id="Coils"/>
    </source>
</evidence>
<evidence type="ECO:0000313" key="4">
    <source>
        <dbReference type="RefSeq" id="XP_002738967.1"/>
    </source>
</evidence>
<feature type="region of interest" description="Disordered" evidence="2">
    <location>
        <begin position="1254"/>
        <end position="1277"/>
    </location>
</feature>
<keyword evidence="3" id="KW-1185">Reference proteome</keyword>
<feature type="region of interest" description="Disordered" evidence="2">
    <location>
        <begin position="1301"/>
        <end position="1326"/>
    </location>
</feature>